<organism evidence="2">
    <name type="scientific">viral metagenome</name>
    <dbReference type="NCBI Taxonomy" id="1070528"/>
    <lineage>
        <taxon>unclassified sequences</taxon>
        <taxon>metagenomes</taxon>
        <taxon>organismal metagenomes</taxon>
    </lineage>
</organism>
<evidence type="ECO:0000313" key="2">
    <source>
        <dbReference type="EMBL" id="QHU11694.1"/>
    </source>
</evidence>
<sequence length="179" mass="21605">MRTEILNEEDPLAVEEEEEDPEMNEEEEEDTIEAEDFFLDDDENKKEDRVVIRGYYTNGVFWGEFRNAWNQRMPYPMERKTVFCGHSKNHPWIKIEIPFRLSQRGMATVSMQYVRHYGKEMTHVIEDYEENPDIESFIGKEKSEFSCPFFSVSDERWSRYFQQPFTISSYLFRTFPNVD</sequence>
<proteinExistence type="predicted"/>
<dbReference type="EMBL" id="MN740788">
    <property type="protein sequence ID" value="QHU11694.1"/>
    <property type="molecule type" value="Genomic_DNA"/>
</dbReference>
<accession>A0A6C0K6H2</accession>
<feature type="region of interest" description="Disordered" evidence="1">
    <location>
        <begin position="1"/>
        <end position="37"/>
    </location>
</feature>
<protein>
    <submittedName>
        <fullName evidence="2">Uncharacterized protein</fullName>
    </submittedName>
</protein>
<reference evidence="2" key="1">
    <citation type="journal article" date="2020" name="Nature">
        <title>Giant virus diversity and host interactions through global metagenomics.</title>
        <authorList>
            <person name="Schulz F."/>
            <person name="Roux S."/>
            <person name="Paez-Espino D."/>
            <person name="Jungbluth S."/>
            <person name="Walsh D.A."/>
            <person name="Denef V.J."/>
            <person name="McMahon K.D."/>
            <person name="Konstantinidis K.T."/>
            <person name="Eloe-Fadrosh E.A."/>
            <person name="Kyrpides N.C."/>
            <person name="Woyke T."/>
        </authorList>
    </citation>
    <scope>NUCLEOTIDE SEQUENCE</scope>
    <source>
        <strain evidence="2">GVMAG-S-1101169-75</strain>
    </source>
</reference>
<dbReference type="AlphaFoldDB" id="A0A6C0K6H2"/>
<name>A0A6C0K6H2_9ZZZZ</name>
<evidence type="ECO:0000256" key="1">
    <source>
        <dbReference type="SAM" id="MobiDB-lite"/>
    </source>
</evidence>